<dbReference type="EMBL" id="JAENHM010000063">
    <property type="protein sequence ID" value="MBK1840394.1"/>
    <property type="molecule type" value="Genomic_DNA"/>
</dbReference>
<evidence type="ECO:0000256" key="2">
    <source>
        <dbReference type="ARBA" id="ARBA00023125"/>
    </source>
</evidence>
<evidence type="ECO:0000259" key="5">
    <source>
        <dbReference type="PROSITE" id="PS51063"/>
    </source>
</evidence>
<evidence type="ECO:0000313" key="6">
    <source>
        <dbReference type="EMBL" id="MBK1840394.1"/>
    </source>
</evidence>
<dbReference type="InterPro" id="IPR014710">
    <property type="entry name" value="RmlC-like_jellyroll"/>
</dbReference>
<keyword evidence="2" id="KW-0238">DNA-binding</keyword>
<dbReference type="Gene3D" id="1.10.10.10">
    <property type="entry name" value="Winged helix-like DNA-binding domain superfamily/Winged helix DNA-binding domain"/>
    <property type="match status" value="1"/>
</dbReference>
<organism evidence="6 7">
    <name type="scientific">Azospirillum endophyticum</name>
    <dbReference type="NCBI Taxonomy" id="2800326"/>
    <lineage>
        <taxon>Bacteria</taxon>
        <taxon>Pseudomonadati</taxon>
        <taxon>Pseudomonadota</taxon>
        <taxon>Alphaproteobacteria</taxon>
        <taxon>Rhodospirillales</taxon>
        <taxon>Azospirillaceae</taxon>
        <taxon>Azospirillum</taxon>
    </lineage>
</organism>
<keyword evidence="7" id="KW-1185">Reference proteome</keyword>
<feature type="domain" description="HTH crp-type" evidence="5">
    <location>
        <begin position="148"/>
        <end position="217"/>
    </location>
</feature>
<dbReference type="InterPro" id="IPR036390">
    <property type="entry name" value="WH_DNA-bd_sf"/>
</dbReference>
<dbReference type="RefSeq" id="WP_200196936.1">
    <property type="nucleotide sequence ID" value="NZ_JAENHM010000063.1"/>
</dbReference>
<dbReference type="Gene3D" id="2.60.120.10">
    <property type="entry name" value="Jelly Rolls"/>
    <property type="match status" value="1"/>
</dbReference>
<feature type="domain" description="Cyclic nucleotide-binding" evidence="4">
    <location>
        <begin position="14"/>
        <end position="113"/>
    </location>
</feature>
<dbReference type="CDD" id="cd00038">
    <property type="entry name" value="CAP_ED"/>
    <property type="match status" value="1"/>
</dbReference>
<dbReference type="Pfam" id="PF13545">
    <property type="entry name" value="HTH_Crp_2"/>
    <property type="match status" value="1"/>
</dbReference>
<keyword evidence="1" id="KW-0805">Transcription regulation</keyword>
<gene>
    <name evidence="6" type="ORF">JHL17_23605</name>
</gene>
<dbReference type="PROSITE" id="PS50042">
    <property type="entry name" value="CNMP_BINDING_3"/>
    <property type="match status" value="1"/>
</dbReference>
<evidence type="ECO:0000256" key="1">
    <source>
        <dbReference type="ARBA" id="ARBA00023015"/>
    </source>
</evidence>
<dbReference type="PROSITE" id="PS51063">
    <property type="entry name" value="HTH_CRP_2"/>
    <property type="match status" value="1"/>
</dbReference>
<keyword evidence="3" id="KW-0804">Transcription</keyword>
<dbReference type="InterPro" id="IPR000595">
    <property type="entry name" value="cNMP-bd_dom"/>
</dbReference>
<dbReference type="SUPFAM" id="SSF51206">
    <property type="entry name" value="cAMP-binding domain-like"/>
    <property type="match status" value="1"/>
</dbReference>
<evidence type="ECO:0000313" key="7">
    <source>
        <dbReference type="Proteomes" id="UP000652760"/>
    </source>
</evidence>
<evidence type="ECO:0000256" key="3">
    <source>
        <dbReference type="ARBA" id="ARBA00023163"/>
    </source>
</evidence>
<dbReference type="SUPFAM" id="SSF46785">
    <property type="entry name" value="Winged helix' DNA-binding domain"/>
    <property type="match status" value="1"/>
</dbReference>
<sequence>MDSALARSIADSPVLGQLSEADRTHLLTYSAERTFAQGSALFLRGQPATAFYLVLSGTVGLTTAGDGTCSNVLDIVGPGHLVGEEAVLDCGRHATSAYALLPVTAVAIQAEPFFAHLQDRFEVVQAMMAGAAARLRGLIHEITELKLQSTTRRLAGYLVRLAGGQRGRVHIVLPCEKQFLAERLGMKPESLSRAFAKLRAQGVHSGRLDDVDIDDMEVLRRFWQSDTESGTDPSWED</sequence>
<reference evidence="7" key="1">
    <citation type="submission" date="2021-01" db="EMBL/GenBank/DDBJ databases">
        <title>Genome public.</title>
        <authorList>
            <person name="Liu C."/>
            <person name="Sun Q."/>
        </authorList>
    </citation>
    <scope>NUCLEOTIDE SEQUENCE [LARGE SCALE GENOMIC DNA]</scope>
    <source>
        <strain evidence="7">YIM B02556</strain>
    </source>
</reference>
<proteinExistence type="predicted"/>
<comment type="caution">
    <text evidence="6">The sequence shown here is derived from an EMBL/GenBank/DDBJ whole genome shotgun (WGS) entry which is preliminary data.</text>
</comment>
<accession>A0ABS1FAF5</accession>
<dbReference type="SMART" id="SM00419">
    <property type="entry name" value="HTH_CRP"/>
    <property type="match status" value="1"/>
</dbReference>
<dbReference type="SMART" id="SM00100">
    <property type="entry name" value="cNMP"/>
    <property type="match status" value="1"/>
</dbReference>
<dbReference type="InterPro" id="IPR050397">
    <property type="entry name" value="Env_Response_Regulators"/>
</dbReference>
<dbReference type="InterPro" id="IPR018490">
    <property type="entry name" value="cNMP-bd_dom_sf"/>
</dbReference>
<name>A0ABS1FAF5_9PROT</name>
<dbReference type="PANTHER" id="PTHR24567">
    <property type="entry name" value="CRP FAMILY TRANSCRIPTIONAL REGULATORY PROTEIN"/>
    <property type="match status" value="1"/>
</dbReference>
<dbReference type="InterPro" id="IPR012318">
    <property type="entry name" value="HTH_CRP"/>
</dbReference>
<dbReference type="Pfam" id="PF00027">
    <property type="entry name" value="cNMP_binding"/>
    <property type="match status" value="1"/>
</dbReference>
<evidence type="ECO:0000259" key="4">
    <source>
        <dbReference type="PROSITE" id="PS50042"/>
    </source>
</evidence>
<dbReference type="PANTHER" id="PTHR24567:SF74">
    <property type="entry name" value="HTH-TYPE TRANSCRIPTIONAL REGULATOR ARCR"/>
    <property type="match status" value="1"/>
</dbReference>
<dbReference type="InterPro" id="IPR036388">
    <property type="entry name" value="WH-like_DNA-bd_sf"/>
</dbReference>
<dbReference type="Proteomes" id="UP000652760">
    <property type="component" value="Unassembled WGS sequence"/>
</dbReference>
<protein>
    <submittedName>
        <fullName evidence="6">Crp/Fnr family transcriptional regulator</fullName>
    </submittedName>
</protein>